<comment type="caution">
    <text evidence="3">The sequence shown here is derived from an EMBL/GenBank/DDBJ whole genome shotgun (WGS) entry which is preliminary data.</text>
</comment>
<proteinExistence type="predicted"/>
<evidence type="ECO:0000313" key="4">
    <source>
        <dbReference type="Proteomes" id="UP000235392"/>
    </source>
</evidence>
<name>A0A2N5S798_9BASI</name>
<evidence type="ECO:0000256" key="2">
    <source>
        <dbReference type="SAM" id="Phobius"/>
    </source>
</evidence>
<evidence type="ECO:0000256" key="1">
    <source>
        <dbReference type="SAM" id="MobiDB-lite"/>
    </source>
</evidence>
<feature type="compositionally biased region" description="Basic and acidic residues" evidence="1">
    <location>
        <begin position="165"/>
        <end position="183"/>
    </location>
</feature>
<keyword evidence="2" id="KW-1133">Transmembrane helix</keyword>
<evidence type="ECO:0000313" key="3">
    <source>
        <dbReference type="EMBL" id="PLW09106.1"/>
    </source>
</evidence>
<organism evidence="3 4">
    <name type="scientific">Puccinia coronata f. sp. avenae</name>
    <dbReference type="NCBI Taxonomy" id="200324"/>
    <lineage>
        <taxon>Eukaryota</taxon>
        <taxon>Fungi</taxon>
        <taxon>Dikarya</taxon>
        <taxon>Basidiomycota</taxon>
        <taxon>Pucciniomycotina</taxon>
        <taxon>Pucciniomycetes</taxon>
        <taxon>Pucciniales</taxon>
        <taxon>Pucciniaceae</taxon>
        <taxon>Puccinia</taxon>
    </lineage>
</organism>
<gene>
    <name evidence="3" type="ORF">PCASD_24692</name>
</gene>
<keyword evidence="2" id="KW-0472">Membrane</keyword>
<dbReference type="Proteomes" id="UP000235392">
    <property type="component" value="Unassembled WGS sequence"/>
</dbReference>
<keyword evidence="2" id="KW-0812">Transmembrane</keyword>
<dbReference type="AlphaFoldDB" id="A0A2N5S798"/>
<reference evidence="3 4" key="1">
    <citation type="submission" date="2017-11" db="EMBL/GenBank/DDBJ databases">
        <title>De novo assembly and phasing of dikaryotic genomes from two isolates of Puccinia coronata f. sp. avenae, the causal agent of oat crown rust.</title>
        <authorList>
            <person name="Miller M.E."/>
            <person name="Zhang Y."/>
            <person name="Omidvar V."/>
            <person name="Sperschneider J."/>
            <person name="Schwessinger B."/>
            <person name="Raley C."/>
            <person name="Palmer J.M."/>
            <person name="Garnica D."/>
            <person name="Upadhyaya N."/>
            <person name="Rathjen J."/>
            <person name="Taylor J.M."/>
            <person name="Park R.F."/>
            <person name="Dodds P.N."/>
            <person name="Hirsch C.D."/>
            <person name="Kianian S.F."/>
            <person name="Figueroa M."/>
        </authorList>
    </citation>
    <scope>NUCLEOTIDE SEQUENCE [LARGE SCALE GENOMIC DNA]</scope>
    <source>
        <strain evidence="3">12SD80</strain>
    </source>
</reference>
<sequence length="183" mass="20732">MEDEDYEVGGYQDEGLGTSHPRIYKRPLVPTLLLPSSFPAVPYSQHQLDLYHTTSKTSTRRQTLELYNKKVPTKNVALKTYPKMKLSLPVSIAAGLLLSLAPAFISATCFATRDVGSNIQALKGGALDRRSCFSKKKDDDYEDDEDEGYYRRYARSYNSDGDYGYGKHDGYSKDKYEYDGDDY</sequence>
<accession>A0A2N5S798</accession>
<dbReference type="EMBL" id="PGCI01001026">
    <property type="protein sequence ID" value="PLW09106.1"/>
    <property type="molecule type" value="Genomic_DNA"/>
</dbReference>
<feature type="region of interest" description="Disordered" evidence="1">
    <location>
        <begin position="156"/>
        <end position="183"/>
    </location>
</feature>
<feature type="transmembrane region" description="Helical" evidence="2">
    <location>
        <begin position="86"/>
        <end position="105"/>
    </location>
</feature>
<protein>
    <submittedName>
        <fullName evidence="3">Uncharacterized protein</fullName>
    </submittedName>
</protein>